<protein>
    <submittedName>
        <fullName evidence="1">Uncharacterized protein</fullName>
    </submittedName>
</protein>
<proteinExistence type="predicted"/>
<evidence type="ECO:0000313" key="2">
    <source>
        <dbReference type="Proteomes" id="UP000189674"/>
    </source>
</evidence>
<accession>A0A1U9NJ23</accession>
<dbReference type="KEGG" id="alus:STSP2_01085"/>
<dbReference type="EMBL" id="CP019791">
    <property type="protein sequence ID" value="AQT67933.1"/>
    <property type="molecule type" value="Genomic_DNA"/>
</dbReference>
<gene>
    <name evidence="1" type="ORF">STSP2_01085</name>
</gene>
<sequence>MRITRIEFEGQIGYFATAHRKRYTDHIEVELLTPDFPNGKQYQIAANSEEDIYAMAEQMQLSLEGYRGTNSDIHDYYRELIRLGKF</sequence>
<reference evidence="2" key="1">
    <citation type="submission" date="2017-02" db="EMBL/GenBank/DDBJ databases">
        <title>Comparative genomics and description of representatives of a novel lineage of planctomycetes thriving in anoxic sediments.</title>
        <authorList>
            <person name="Spring S."/>
            <person name="Bunk B."/>
            <person name="Sproer C."/>
        </authorList>
    </citation>
    <scope>NUCLEOTIDE SEQUENCE [LARGE SCALE GENOMIC DNA]</scope>
    <source>
        <strain evidence="2">ST-NAGAB-D1</strain>
    </source>
</reference>
<dbReference type="STRING" id="1936003.STSP2_01085"/>
<dbReference type="Proteomes" id="UP000189674">
    <property type="component" value="Chromosome"/>
</dbReference>
<dbReference type="AlphaFoldDB" id="A0A1U9NJ23"/>
<name>A0A1U9NJ23_9BACT</name>
<dbReference type="RefSeq" id="WP_146660516.1">
    <property type="nucleotide sequence ID" value="NZ_CP019791.1"/>
</dbReference>
<evidence type="ECO:0000313" key="1">
    <source>
        <dbReference type="EMBL" id="AQT67933.1"/>
    </source>
</evidence>
<keyword evidence="2" id="KW-1185">Reference proteome</keyword>
<organism evidence="1 2">
    <name type="scientific">Anaerohalosphaera lusitana</name>
    <dbReference type="NCBI Taxonomy" id="1936003"/>
    <lineage>
        <taxon>Bacteria</taxon>
        <taxon>Pseudomonadati</taxon>
        <taxon>Planctomycetota</taxon>
        <taxon>Phycisphaerae</taxon>
        <taxon>Sedimentisphaerales</taxon>
        <taxon>Anaerohalosphaeraceae</taxon>
        <taxon>Anaerohalosphaera</taxon>
    </lineage>
</organism>